<evidence type="ECO:0000313" key="3">
    <source>
        <dbReference type="EMBL" id="KAF2318003.1"/>
    </source>
</evidence>
<dbReference type="Pfam" id="PF00226">
    <property type="entry name" value="DnaJ"/>
    <property type="match status" value="1"/>
</dbReference>
<dbReference type="AlphaFoldDB" id="A0A6A6N0N9"/>
<keyword evidence="1" id="KW-0472">Membrane</keyword>
<protein>
    <recommendedName>
        <fullName evidence="2">J domain-containing protein</fullName>
    </recommendedName>
</protein>
<keyword evidence="4" id="KW-1185">Reference proteome</keyword>
<dbReference type="SMART" id="SM00271">
    <property type="entry name" value="DnaJ"/>
    <property type="match status" value="1"/>
</dbReference>
<dbReference type="CDD" id="cd06257">
    <property type="entry name" value="DnaJ"/>
    <property type="match status" value="1"/>
</dbReference>
<organism evidence="3 4">
    <name type="scientific">Hevea brasiliensis</name>
    <name type="common">Para rubber tree</name>
    <name type="synonym">Siphonia brasiliensis</name>
    <dbReference type="NCBI Taxonomy" id="3981"/>
    <lineage>
        <taxon>Eukaryota</taxon>
        <taxon>Viridiplantae</taxon>
        <taxon>Streptophyta</taxon>
        <taxon>Embryophyta</taxon>
        <taxon>Tracheophyta</taxon>
        <taxon>Spermatophyta</taxon>
        <taxon>Magnoliopsida</taxon>
        <taxon>eudicotyledons</taxon>
        <taxon>Gunneridae</taxon>
        <taxon>Pentapetalae</taxon>
        <taxon>rosids</taxon>
        <taxon>fabids</taxon>
        <taxon>Malpighiales</taxon>
        <taxon>Euphorbiaceae</taxon>
        <taxon>Crotonoideae</taxon>
        <taxon>Micrandreae</taxon>
        <taxon>Hevea</taxon>
    </lineage>
</organism>
<accession>A0A6A6N0N9</accession>
<dbReference type="Proteomes" id="UP000467840">
    <property type="component" value="Chromosome 6"/>
</dbReference>
<dbReference type="PANTHER" id="PTHR44303">
    <property type="entry name" value="DNAJ HOMOLOG SUBFAMILY C MEMBER 16"/>
    <property type="match status" value="1"/>
</dbReference>
<gene>
    <name evidence="3" type="ORF">GH714_041330</name>
</gene>
<evidence type="ECO:0000256" key="1">
    <source>
        <dbReference type="SAM" id="Phobius"/>
    </source>
</evidence>
<dbReference type="PRINTS" id="PR00625">
    <property type="entry name" value="JDOMAIN"/>
</dbReference>
<sequence length="231" mass="25450">MATGRGEGRVAASSSILSPIKAYAVPLFLFALAIFYQLVVLPRSFPPSHYDVLGIERHSSIEEVKDAYEKLSSKWNSGIEVPSAVDFIEIQYAYELLTNSLWKRDYNIFGIDEQLHVLDKFKEQYAGESFSHIGLPLLEATSSVHSASLLEGVANAGMVELGDVQLAASLAERMPTGHFFFRNGLPSLVAFPPGFKISDCLIKYDGDLSIDAVTDWFATVVLGFPRILCHS</sequence>
<name>A0A6A6N0N9_HEVBR</name>
<dbReference type="Gene3D" id="1.10.287.110">
    <property type="entry name" value="DnaJ domain"/>
    <property type="match status" value="1"/>
</dbReference>
<reference evidence="3 4" key="1">
    <citation type="journal article" date="2020" name="Mol. Plant">
        <title>The Chromosome-Based Rubber Tree Genome Provides New Insights into Spurge Genome Evolution and Rubber Biosynthesis.</title>
        <authorList>
            <person name="Liu J."/>
            <person name="Shi C."/>
            <person name="Shi C.C."/>
            <person name="Li W."/>
            <person name="Zhang Q.J."/>
            <person name="Zhang Y."/>
            <person name="Li K."/>
            <person name="Lu H.F."/>
            <person name="Shi C."/>
            <person name="Zhu S.T."/>
            <person name="Xiao Z.Y."/>
            <person name="Nan H."/>
            <person name="Yue Y."/>
            <person name="Zhu X.G."/>
            <person name="Wu Y."/>
            <person name="Hong X.N."/>
            <person name="Fan G.Y."/>
            <person name="Tong Y."/>
            <person name="Zhang D."/>
            <person name="Mao C.L."/>
            <person name="Liu Y.L."/>
            <person name="Hao S.J."/>
            <person name="Liu W.Q."/>
            <person name="Lv M.Q."/>
            <person name="Zhang H.B."/>
            <person name="Liu Y."/>
            <person name="Hu-Tang G.R."/>
            <person name="Wang J.P."/>
            <person name="Wang J.H."/>
            <person name="Sun Y.H."/>
            <person name="Ni S.B."/>
            <person name="Chen W.B."/>
            <person name="Zhang X.C."/>
            <person name="Jiao Y.N."/>
            <person name="Eichler E.E."/>
            <person name="Li G.H."/>
            <person name="Liu X."/>
            <person name="Gao L.Z."/>
        </authorList>
    </citation>
    <scope>NUCLEOTIDE SEQUENCE [LARGE SCALE GENOMIC DNA]</scope>
    <source>
        <strain evidence="4">cv. GT1</strain>
        <tissue evidence="3">Leaf</tissue>
    </source>
</reference>
<dbReference type="SUPFAM" id="SSF46565">
    <property type="entry name" value="Chaperone J-domain"/>
    <property type="match status" value="1"/>
</dbReference>
<feature type="domain" description="J" evidence="2">
    <location>
        <begin position="48"/>
        <end position="110"/>
    </location>
</feature>
<dbReference type="PROSITE" id="PS50076">
    <property type="entry name" value="DNAJ_2"/>
    <property type="match status" value="1"/>
</dbReference>
<evidence type="ECO:0000313" key="4">
    <source>
        <dbReference type="Proteomes" id="UP000467840"/>
    </source>
</evidence>
<keyword evidence="1" id="KW-1133">Transmembrane helix</keyword>
<comment type="caution">
    <text evidence="3">The sequence shown here is derived from an EMBL/GenBank/DDBJ whole genome shotgun (WGS) entry which is preliminary data.</text>
</comment>
<dbReference type="InterPro" id="IPR001623">
    <property type="entry name" value="DnaJ_domain"/>
</dbReference>
<dbReference type="InterPro" id="IPR052448">
    <property type="entry name" value="DnaJ_C16_autophagy_reg"/>
</dbReference>
<proteinExistence type="predicted"/>
<dbReference type="PANTHER" id="PTHR44303:SF2">
    <property type="entry name" value="DNAJ HOMOLOG SUBFAMILY C MEMBER 16"/>
    <property type="match status" value="1"/>
</dbReference>
<keyword evidence="1" id="KW-0812">Transmembrane</keyword>
<dbReference type="EMBL" id="JAAGAX010000004">
    <property type="protein sequence ID" value="KAF2318003.1"/>
    <property type="molecule type" value="Genomic_DNA"/>
</dbReference>
<evidence type="ECO:0000259" key="2">
    <source>
        <dbReference type="PROSITE" id="PS50076"/>
    </source>
</evidence>
<feature type="transmembrane region" description="Helical" evidence="1">
    <location>
        <begin position="20"/>
        <end position="41"/>
    </location>
</feature>
<dbReference type="InterPro" id="IPR036869">
    <property type="entry name" value="J_dom_sf"/>
</dbReference>